<evidence type="ECO:0000259" key="10">
    <source>
        <dbReference type="Pfam" id="PF02823"/>
    </source>
</evidence>
<dbReference type="InterPro" id="IPR020546">
    <property type="entry name" value="ATP_synth_F1_dsu/esu_N"/>
</dbReference>
<proteinExistence type="inferred from homology"/>
<comment type="subunit">
    <text evidence="9">F-type ATPases have 2 components, CF(1) - the catalytic core - and CF(0) - the membrane proton channel. CF(1) has five subunits: alpha(3), beta(3), gamma(1), delta(1), epsilon(1). CF(0) has three main subunits: a, b and c.</text>
</comment>
<evidence type="ECO:0000313" key="12">
    <source>
        <dbReference type="Proteomes" id="UP001319104"/>
    </source>
</evidence>
<comment type="subcellular location">
    <subcellularLocation>
        <location evidence="2">Endomembrane system</location>
        <topology evidence="2">Peripheral membrane protein</topology>
    </subcellularLocation>
</comment>
<evidence type="ECO:0000256" key="9">
    <source>
        <dbReference type="RuleBase" id="RU003656"/>
    </source>
</evidence>
<comment type="function">
    <text evidence="1">Produces ATP from ADP in the presence of a proton gradient across the membrane.</text>
</comment>
<accession>A0AAP2CF38</accession>
<dbReference type="AlphaFoldDB" id="A0AAP2CF38"/>
<feature type="domain" description="ATP synthase F1 complex delta/epsilon subunit N-terminal" evidence="10">
    <location>
        <begin position="1"/>
        <end position="78"/>
    </location>
</feature>
<keyword evidence="8 9" id="KW-0066">ATP synthesis</keyword>
<evidence type="ECO:0000256" key="3">
    <source>
        <dbReference type="ARBA" id="ARBA00005712"/>
    </source>
</evidence>
<dbReference type="SUPFAM" id="SSF51344">
    <property type="entry name" value="Epsilon subunit of F1F0-ATP synthase N-terminal domain"/>
    <property type="match status" value="1"/>
</dbReference>
<dbReference type="PANTHER" id="PTHR13822:SF10">
    <property type="entry name" value="ATP SYNTHASE EPSILON CHAIN, CHLOROPLASTIC"/>
    <property type="match status" value="1"/>
</dbReference>
<dbReference type="GO" id="GO:0046933">
    <property type="term" value="F:proton-transporting ATP synthase activity, rotational mechanism"/>
    <property type="evidence" value="ECO:0007669"/>
    <property type="project" value="InterPro"/>
</dbReference>
<keyword evidence="7 9" id="KW-0139">CF(1)</keyword>
<keyword evidence="4 9" id="KW-0813">Transport</keyword>
<dbReference type="EMBL" id="JAHCMY010000001">
    <property type="protein sequence ID" value="MBS9522490.1"/>
    <property type="molecule type" value="Genomic_DNA"/>
</dbReference>
<dbReference type="RefSeq" id="WP_213943392.1">
    <property type="nucleotide sequence ID" value="NZ_JAHBGI010000004.1"/>
</dbReference>
<evidence type="ECO:0000256" key="4">
    <source>
        <dbReference type="ARBA" id="ARBA00022448"/>
    </source>
</evidence>
<evidence type="ECO:0000256" key="6">
    <source>
        <dbReference type="ARBA" id="ARBA00023136"/>
    </source>
</evidence>
<dbReference type="GO" id="GO:0012505">
    <property type="term" value="C:endomembrane system"/>
    <property type="evidence" value="ECO:0007669"/>
    <property type="project" value="UniProtKB-SubCell"/>
</dbReference>
<organism evidence="11 12">
    <name type="scientific">Litoribacter ruber</name>
    <dbReference type="NCBI Taxonomy" id="702568"/>
    <lineage>
        <taxon>Bacteria</taxon>
        <taxon>Pseudomonadati</taxon>
        <taxon>Bacteroidota</taxon>
        <taxon>Cytophagia</taxon>
        <taxon>Cytophagales</taxon>
        <taxon>Cyclobacteriaceae</taxon>
        <taxon>Litoribacter</taxon>
    </lineage>
</organism>
<dbReference type="GO" id="GO:0045259">
    <property type="term" value="C:proton-transporting ATP synthase complex"/>
    <property type="evidence" value="ECO:0007669"/>
    <property type="project" value="UniProtKB-KW"/>
</dbReference>
<reference evidence="11 12" key="1">
    <citation type="submission" date="2021-05" db="EMBL/GenBank/DDBJ databases">
        <authorList>
            <person name="Zhang Z.D."/>
            <person name="Osman G."/>
        </authorList>
    </citation>
    <scope>NUCLEOTIDE SEQUENCE [LARGE SCALE GENOMIC DNA]</scope>
    <source>
        <strain evidence="11 12">KCTC 32217</strain>
    </source>
</reference>
<evidence type="ECO:0000256" key="8">
    <source>
        <dbReference type="ARBA" id="ARBA00023310"/>
    </source>
</evidence>
<comment type="caution">
    <text evidence="11">The sequence shown here is derived from an EMBL/GenBank/DDBJ whole genome shotgun (WGS) entry which is preliminary data.</text>
</comment>
<evidence type="ECO:0000256" key="7">
    <source>
        <dbReference type="ARBA" id="ARBA00023196"/>
    </source>
</evidence>
<dbReference type="InterPro" id="IPR036771">
    <property type="entry name" value="ATPsynth_dsu/esu_N"/>
</dbReference>
<keyword evidence="5 9" id="KW-0406">Ion transport</keyword>
<dbReference type="NCBIfam" id="TIGR01216">
    <property type="entry name" value="ATP_synt_epsi"/>
    <property type="match status" value="1"/>
</dbReference>
<dbReference type="Gene3D" id="2.60.15.10">
    <property type="entry name" value="F0F1 ATP synthase delta/epsilon subunit, N-terminal"/>
    <property type="match status" value="1"/>
</dbReference>
<name>A0AAP2CF38_9BACT</name>
<comment type="similarity">
    <text evidence="3 9">Belongs to the ATPase epsilon chain family.</text>
</comment>
<keyword evidence="12" id="KW-1185">Reference proteome</keyword>
<sequence length="81" mass="8606">MRLEIITPDKKVFQGEVTEASFPGANGAFQVLKNHAPLVSALSKGIVAFTTAEGRQTLEVDGGVVEVKENNIILLAEKVIG</sequence>
<dbReference type="CDD" id="cd12152">
    <property type="entry name" value="F1-ATPase_delta"/>
    <property type="match status" value="1"/>
</dbReference>
<keyword evidence="6" id="KW-0472">Membrane</keyword>
<dbReference type="InterPro" id="IPR001469">
    <property type="entry name" value="ATP_synth_F1_dsu/esu"/>
</dbReference>
<dbReference type="Proteomes" id="UP001319104">
    <property type="component" value="Unassembled WGS sequence"/>
</dbReference>
<evidence type="ECO:0000256" key="5">
    <source>
        <dbReference type="ARBA" id="ARBA00023065"/>
    </source>
</evidence>
<dbReference type="PANTHER" id="PTHR13822">
    <property type="entry name" value="ATP SYNTHASE DELTA/EPSILON CHAIN"/>
    <property type="match status" value="1"/>
</dbReference>
<protein>
    <submittedName>
        <fullName evidence="11">ATP synthase F1 subunit epsilon</fullName>
    </submittedName>
</protein>
<dbReference type="Pfam" id="PF02823">
    <property type="entry name" value="ATP-synt_DE_N"/>
    <property type="match status" value="1"/>
</dbReference>
<evidence type="ECO:0000256" key="1">
    <source>
        <dbReference type="ARBA" id="ARBA00003543"/>
    </source>
</evidence>
<gene>
    <name evidence="11" type="primary">atpC</name>
    <name evidence="11" type="ORF">KI659_00535</name>
</gene>
<evidence type="ECO:0000313" key="11">
    <source>
        <dbReference type="EMBL" id="MBS9522490.1"/>
    </source>
</evidence>
<evidence type="ECO:0000256" key="2">
    <source>
        <dbReference type="ARBA" id="ARBA00004184"/>
    </source>
</evidence>